<evidence type="ECO:0000256" key="3">
    <source>
        <dbReference type="ARBA" id="ARBA00022692"/>
    </source>
</evidence>
<feature type="transmembrane region" description="Helical" evidence="7">
    <location>
        <begin position="381"/>
        <end position="399"/>
    </location>
</feature>
<feature type="transmembrane region" description="Helical" evidence="7">
    <location>
        <begin position="343"/>
        <end position="360"/>
    </location>
</feature>
<accession>A0ABX7Q8G5</accession>
<feature type="transmembrane region" description="Helical" evidence="7">
    <location>
        <begin position="172"/>
        <end position="193"/>
    </location>
</feature>
<evidence type="ECO:0000256" key="7">
    <source>
        <dbReference type="SAM" id="Phobius"/>
    </source>
</evidence>
<keyword evidence="10" id="KW-1185">Reference proteome</keyword>
<feature type="transmembrane region" description="Helical" evidence="7">
    <location>
        <begin position="143"/>
        <end position="160"/>
    </location>
</feature>
<feature type="transmembrane region" description="Helical" evidence="7">
    <location>
        <begin position="89"/>
        <end position="111"/>
    </location>
</feature>
<evidence type="ECO:0000259" key="8">
    <source>
        <dbReference type="Pfam" id="PF00361"/>
    </source>
</evidence>
<sequence length="497" mass="53909">MTTYPILTILILLPLAGCLCLAPVWNCRKSARPIALGFAVAELALAGWLLFAASGLTTAAGAPAGYFLWEDAPWIGRFGIRYLLGMDGISLLMVTLTAFTSVVAMAVSWRAVTERTTLHYFLILLMESGIMGVFLSLDLVLFYLFWEVMLIPMFFLIGIWGHGRRIYSAVKFFLYTLVGSLLMLLAIMGVYLIHGNATGTYTFALPILAQTPMVHGAAPWLFGAFLLAFAIKFPLFPLHTWLPDAHTDAPTAGSVILAALLLKTGAYGLVRFGYPLFPEAAKGFTPLLYVLAITGILYASWIAYAQEDMKRMVAYSSVGHMGFVALGIASWSPVALSGSILQMMNHGFTTAALFALVGMLDERTDTREVAAFGGLWGKVPVLSFFFLFFAMASAGLPGLNNFVGEFLILVGVFRTTPAAGAIAFLGIILPLIYTVRLVQQVLFQTERQPLELTDVTLREGAILATLAVIDLYIGVHPKPLLDILKVPVALLTGTSLP</sequence>
<dbReference type="NCBIfam" id="TIGR01972">
    <property type="entry name" value="NDH_I_M"/>
    <property type="match status" value="1"/>
</dbReference>
<dbReference type="Proteomes" id="UP000663651">
    <property type="component" value="Chromosome"/>
</dbReference>
<evidence type="ECO:0000256" key="2">
    <source>
        <dbReference type="ARBA" id="ARBA00009025"/>
    </source>
</evidence>
<feature type="transmembrane region" description="Helical" evidence="7">
    <location>
        <begin position="286"/>
        <end position="305"/>
    </location>
</feature>
<feature type="transmembrane region" description="Helical" evidence="7">
    <location>
        <begin position="6"/>
        <end position="24"/>
    </location>
</feature>
<dbReference type="InterPro" id="IPR010227">
    <property type="entry name" value="NADH_Q_OxRdtase_chainM/4"/>
</dbReference>
<feature type="transmembrane region" description="Helical" evidence="7">
    <location>
        <begin position="419"/>
        <end position="438"/>
    </location>
</feature>
<name>A0ABX7Q8G5_9BACT</name>
<dbReference type="RefSeq" id="WP_207165483.1">
    <property type="nucleotide sequence ID" value="NZ_CP071382.1"/>
</dbReference>
<dbReference type="PRINTS" id="PR01437">
    <property type="entry name" value="NUOXDRDTASE4"/>
</dbReference>
<evidence type="ECO:0000256" key="5">
    <source>
        <dbReference type="ARBA" id="ARBA00023136"/>
    </source>
</evidence>
<feature type="transmembrane region" description="Helical" evidence="7">
    <location>
        <begin position="213"/>
        <end position="231"/>
    </location>
</feature>
<comment type="subcellular location">
    <subcellularLocation>
        <location evidence="1">Endomembrane system</location>
        <topology evidence="1">Multi-pass membrane protein</topology>
    </subcellularLocation>
    <subcellularLocation>
        <location evidence="6">Membrane</location>
        <topology evidence="6">Multi-pass membrane protein</topology>
    </subcellularLocation>
</comment>
<dbReference type="PANTHER" id="PTHR43507:SF1">
    <property type="entry name" value="NADH-UBIQUINONE OXIDOREDUCTASE CHAIN 4"/>
    <property type="match status" value="1"/>
</dbReference>
<evidence type="ECO:0000313" key="10">
    <source>
        <dbReference type="Proteomes" id="UP000663651"/>
    </source>
</evidence>
<feature type="domain" description="NADH:quinone oxidoreductase/Mrp antiporter transmembrane" evidence="8">
    <location>
        <begin position="136"/>
        <end position="424"/>
    </location>
</feature>
<dbReference type="PANTHER" id="PTHR43507">
    <property type="entry name" value="NADH-UBIQUINONE OXIDOREDUCTASE CHAIN 4"/>
    <property type="match status" value="1"/>
</dbReference>
<evidence type="ECO:0000256" key="6">
    <source>
        <dbReference type="RuleBase" id="RU000320"/>
    </source>
</evidence>
<keyword evidence="3 6" id="KW-0812">Transmembrane</keyword>
<proteinExistence type="inferred from homology"/>
<organism evidence="9 10">
    <name type="scientific">Geobacter benzoatilyticus</name>
    <dbReference type="NCBI Taxonomy" id="2815309"/>
    <lineage>
        <taxon>Bacteria</taxon>
        <taxon>Pseudomonadati</taxon>
        <taxon>Thermodesulfobacteriota</taxon>
        <taxon>Desulfuromonadia</taxon>
        <taxon>Geobacterales</taxon>
        <taxon>Geobacteraceae</taxon>
        <taxon>Geobacter</taxon>
    </lineage>
</organism>
<protein>
    <submittedName>
        <fullName evidence="9">NADH-quinone oxidoreductase subunit M</fullName>
    </submittedName>
</protein>
<gene>
    <name evidence="9" type="ORF">JZM60_05085</name>
</gene>
<feature type="transmembrane region" description="Helical" evidence="7">
    <location>
        <begin position="36"/>
        <end position="69"/>
    </location>
</feature>
<comment type="similarity">
    <text evidence="2">Belongs to the complex I subunit 4 family.</text>
</comment>
<evidence type="ECO:0000313" key="9">
    <source>
        <dbReference type="EMBL" id="QSV47335.1"/>
    </source>
</evidence>
<evidence type="ECO:0000256" key="4">
    <source>
        <dbReference type="ARBA" id="ARBA00022989"/>
    </source>
</evidence>
<evidence type="ECO:0000256" key="1">
    <source>
        <dbReference type="ARBA" id="ARBA00004127"/>
    </source>
</evidence>
<dbReference type="InterPro" id="IPR001750">
    <property type="entry name" value="ND/Mrp_TM"/>
</dbReference>
<dbReference type="Pfam" id="PF00361">
    <property type="entry name" value="Proton_antipo_M"/>
    <property type="match status" value="1"/>
</dbReference>
<feature type="transmembrane region" description="Helical" evidence="7">
    <location>
        <begin position="312"/>
        <end position="331"/>
    </location>
</feature>
<dbReference type="EMBL" id="CP071382">
    <property type="protein sequence ID" value="QSV47335.1"/>
    <property type="molecule type" value="Genomic_DNA"/>
</dbReference>
<feature type="transmembrane region" description="Helical" evidence="7">
    <location>
        <begin position="252"/>
        <end position="274"/>
    </location>
</feature>
<reference evidence="9 10" key="1">
    <citation type="submission" date="2021-03" db="EMBL/GenBank/DDBJ databases">
        <title>Geobacter metallireducens gen. nov. sp. nov., a microorganism capable of coupling the complete oxidation of organic compounds to the reduction of iron and other metals.</title>
        <authorList>
            <person name="Li Y."/>
        </authorList>
    </citation>
    <scope>NUCLEOTIDE SEQUENCE [LARGE SCALE GENOMIC DNA]</scope>
    <source>
        <strain evidence="9 10">Jerry-YX</strain>
    </source>
</reference>
<feature type="transmembrane region" description="Helical" evidence="7">
    <location>
        <begin position="118"/>
        <end position="137"/>
    </location>
</feature>
<keyword evidence="4 7" id="KW-1133">Transmembrane helix</keyword>
<keyword evidence="5 7" id="KW-0472">Membrane</keyword>
<dbReference type="InterPro" id="IPR003918">
    <property type="entry name" value="NADH_UbQ_OxRdtase"/>
</dbReference>